<feature type="non-terminal residue" evidence="1">
    <location>
        <position position="1"/>
    </location>
</feature>
<reference evidence="1" key="1">
    <citation type="submission" date="2016-05" db="EMBL/GenBank/DDBJ databases">
        <authorList>
            <person name="Lavstsen T."/>
            <person name="Jespersen J.S."/>
        </authorList>
    </citation>
    <scope>NUCLEOTIDE SEQUENCE</scope>
    <source>
        <tissue evidence="1">Brain</tissue>
    </source>
</reference>
<name>A0A1A8FZ96_9TELE</name>
<sequence>ALPDTDVTVHLKTGGQVSTTVKLQIIGKFSSTQRHKHPNSCPPGPIVDTAGTHVCRPRQVHIDLLPYIEQLIWAST</sequence>
<accession>A0A1A8FZ96</accession>
<dbReference type="AlphaFoldDB" id="A0A1A8FZ96"/>
<gene>
    <name evidence="1" type="primary">IL7R</name>
</gene>
<reference evidence="1" key="2">
    <citation type="submission" date="2016-06" db="EMBL/GenBank/DDBJ databases">
        <title>The genome of a short-lived fish provides insights into sex chromosome evolution and the genetic control of aging.</title>
        <authorList>
            <person name="Reichwald K."/>
            <person name="Felder M."/>
            <person name="Petzold A."/>
            <person name="Koch P."/>
            <person name="Groth M."/>
            <person name="Platzer M."/>
        </authorList>
    </citation>
    <scope>NUCLEOTIDE SEQUENCE</scope>
    <source>
        <tissue evidence="1">Brain</tissue>
    </source>
</reference>
<evidence type="ECO:0000313" key="1">
    <source>
        <dbReference type="EMBL" id="SBQ63429.1"/>
    </source>
</evidence>
<organism evidence="1">
    <name type="scientific">Nothobranchius korthausae</name>
    <dbReference type="NCBI Taxonomy" id="1143690"/>
    <lineage>
        <taxon>Eukaryota</taxon>
        <taxon>Metazoa</taxon>
        <taxon>Chordata</taxon>
        <taxon>Craniata</taxon>
        <taxon>Vertebrata</taxon>
        <taxon>Euteleostomi</taxon>
        <taxon>Actinopterygii</taxon>
        <taxon>Neopterygii</taxon>
        <taxon>Teleostei</taxon>
        <taxon>Neoteleostei</taxon>
        <taxon>Acanthomorphata</taxon>
        <taxon>Ovalentaria</taxon>
        <taxon>Atherinomorphae</taxon>
        <taxon>Cyprinodontiformes</taxon>
        <taxon>Nothobranchiidae</taxon>
        <taxon>Nothobranchius</taxon>
    </lineage>
</organism>
<proteinExistence type="predicted"/>
<keyword evidence="1" id="KW-0675">Receptor</keyword>
<feature type="non-terminal residue" evidence="1">
    <location>
        <position position="76"/>
    </location>
</feature>
<protein>
    <submittedName>
        <fullName evidence="1">Interleukin 7 receptor</fullName>
    </submittedName>
</protein>
<dbReference type="EMBL" id="HAEB01016902">
    <property type="protein sequence ID" value="SBQ63429.1"/>
    <property type="molecule type" value="Transcribed_RNA"/>
</dbReference>